<reference evidence="2" key="1">
    <citation type="submission" date="2018-05" db="EMBL/GenBank/DDBJ databases">
        <authorList>
            <person name="Lanie J.A."/>
            <person name="Ng W.-L."/>
            <person name="Kazmierczak K.M."/>
            <person name="Andrzejewski T.M."/>
            <person name="Davidsen T.M."/>
            <person name="Wayne K.J."/>
            <person name="Tettelin H."/>
            <person name="Glass J.I."/>
            <person name="Rusch D."/>
            <person name="Podicherti R."/>
            <person name="Tsui H.-C.T."/>
            <person name="Winkler M.E."/>
        </authorList>
    </citation>
    <scope>NUCLEOTIDE SEQUENCE</scope>
</reference>
<organism evidence="2">
    <name type="scientific">marine metagenome</name>
    <dbReference type="NCBI Taxonomy" id="408172"/>
    <lineage>
        <taxon>unclassified sequences</taxon>
        <taxon>metagenomes</taxon>
        <taxon>ecological metagenomes</taxon>
    </lineage>
</organism>
<evidence type="ECO:0000313" key="2">
    <source>
        <dbReference type="EMBL" id="SVC07351.1"/>
    </source>
</evidence>
<name>A0A382J968_9ZZZZ</name>
<sequence>MSSIGQIPPGGGFDKLSPELKPAQVRREPAQQPVSKQPVNPPTRSVPDGNSIGRRSLSNAASYARGAAQVLPESDPLKGFAKGLSSDLAGAKGEMFASAGRLGTLHNAHSFALVANEAMQGSSKLQVIA</sequence>
<accession>A0A382J968</accession>
<dbReference type="AlphaFoldDB" id="A0A382J968"/>
<dbReference type="EMBL" id="UINC01072014">
    <property type="protein sequence ID" value="SVC07351.1"/>
    <property type="molecule type" value="Genomic_DNA"/>
</dbReference>
<feature type="region of interest" description="Disordered" evidence="1">
    <location>
        <begin position="1"/>
        <end position="55"/>
    </location>
</feature>
<evidence type="ECO:0000256" key="1">
    <source>
        <dbReference type="SAM" id="MobiDB-lite"/>
    </source>
</evidence>
<protein>
    <submittedName>
        <fullName evidence="2">Uncharacterized protein</fullName>
    </submittedName>
</protein>
<gene>
    <name evidence="2" type="ORF">METZ01_LOCUS260205</name>
</gene>
<proteinExistence type="predicted"/>